<dbReference type="Proteomes" id="UP000291084">
    <property type="component" value="Chromosome 3"/>
</dbReference>
<dbReference type="EMBL" id="AP015036">
    <property type="protein sequence ID" value="BAT81985.1"/>
    <property type="molecule type" value="Genomic_DNA"/>
</dbReference>
<organism evidence="1 2">
    <name type="scientific">Vigna angularis var. angularis</name>
    <dbReference type="NCBI Taxonomy" id="157739"/>
    <lineage>
        <taxon>Eukaryota</taxon>
        <taxon>Viridiplantae</taxon>
        <taxon>Streptophyta</taxon>
        <taxon>Embryophyta</taxon>
        <taxon>Tracheophyta</taxon>
        <taxon>Spermatophyta</taxon>
        <taxon>Magnoliopsida</taxon>
        <taxon>eudicotyledons</taxon>
        <taxon>Gunneridae</taxon>
        <taxon>Pentapetalae</taxon>
        <taxon>rosids</taxon>
        <taxon>fabids</taxon>
        <taxon>Fabales</taxon>
        <taxon>Fabaceae</taxon>
        <taxon>Papilionoideae</taxon>
        <taxon>50 kb inversion clade</taxon>
        <taxon>NPAAA clade</taxon>
        <taxon>indigoferoid/millettioid clade</taxon>
        <taxon>Phaseoleae</taxon>
        <taxon>Vigna</taxon>
    </lineage>
</organism>
<sequence>PKKLPTHLRPNDHERVRLPRDRTQLMTEYLNMAKRSISAWSSGQQRILRVLQNSAELRRTPEFTQNSIFSNF</sequence>
<feature type="non-terminal residue" evidence="1">
    <location>
        <position position="1"/>
    </location>
</feature>
<protein>
    <submittedName>
        <fullName evidence="1">Uncharacterized protein</fullName>
    </submittedName>
</protein>
<accession>A0A0S3RN75</accession>
<evidence type="ECO:0000313" key="2">
    <source>
        <dbReference type="Proteomes" id="UP000291084"/>
    </source>
</evidence>
<gene>
    <name evidence="1" type="primary">Vigan.03G191400</name>
    <name evidence="1" type="ORF">VIGAN_03191400</name>
</gene>
<keyword evidence="2" id="KW-1185">Reference proteome</keyword>
<name>A0A0S3RN75_PHAAN</name>
<dbReference type="AlphaFoldDB" id="A0A0S3RN75"/>
<evidence type="ECO:0000313" key="1">
    <source>
        <dbReference type="EMBL" id="BAT81985.1"/>
    </source>
</evidence>
<proteinExistence type="predicted"/>
<reference evidence="1 2" key="1">
    <citation type="journal article" date="2015" name="Sci. Rep.">
        <title>The power of single molecule real-time sequencing technology in the de novo assembly of a eukaryotic genome.</title>
        <authorList>
            <person name="Sakai H."/>
            <person name="Naito K."/>
            <person name="Ogiso-Tanaka E."/>
            <person name="Takahashi Y."/>
            <person name="Iseki K."/>
            <person name="Muto C."/>
            <person name="Satou K."/>
            <person name="Teruya K."/>
            <person name="Shiroma A."/>
            <person name="Shimoji M."/>
            <person name="Hirano T."/>
            <person name="Itoh T."/>
            <person name="Kaga A."/>
            <person name="Tomooka N."/>
        </authorList>
    </citation>
    <scope>NUCLEOTIDE SEQUENCE [LARGE SCALE GENOMIC DNA]</scope>
    <source>
        <strain evidence="2">cv. Shumari</strain>
    </source>
</reference>